<feature type="transmembrane region" description="Helical" evidence="6">
    <location>
        <begin position="325"/>
        <end position="345"/>
    </location>
</feature>
<dbReference type="SUPFAM" id="SSF103473">
    <property type="entry name" value="MFS general substrate transporter"/>
    <property type="match status" value="1"/>
</dbReference>
<keyword evidence="4 6" id="KW-1133">Transmembrane helix</keyword>
<evidence type="ECO:0000256" key="2">
    <source>
        <dbReference type="ARBA" id="ARBA00022448"/>
    </source>
</evidence>
<feature type="transmembrane region" description="Helical" evidence="6">
    <location>
        <begin position="117"/>
        <end position="138"/>
    </location>
</feature>
<keyword evidence="3 6" id="KW-0812">Transmembrane</keyword>
<dbReference type="Gene3D" id="1.20.1250.20">
    <property type="entry name" value="MFS general substrate transporter like domains"/>
    <property type="match status" value="2"/>
</dbReference>
<feature type="transmembrane region" description="Helical" evidence="6">
    <location>
        <begin position="299"/>
        <end position="318"/>
    </location>
</feature>
<feature type="transmembrane region" description="Helical" evidence="6">
    <location>
        <begin position="159"/>
        <end position="177"/>
    </location>
</feature>
<keyword evidence="5 6" id="KW-0472">Membrane</keyword>
<dbReference type="STRING" id="260552.Mag101_11975"/>
<dbReference type="InterPro" id="IPR004752">
    <property type="entry name" value="AmpG_permease/AT-1"/>
</dbReference>
<name>A0A1Q2M6H6_9GAMM</name>
<keyword evidence="8" id="KW-1185">Reference proteome</keyword>
<dbReference type="eggNOG" id="COG2814">
    <property type="taxonomic scope" value="Bacteria"/>
</dbReference>
<feature type="transmembrane region" description="Helical" evidence="6">
    <location>
        <begin position="257"/>
        <end position="279"/>
    </location>
</feature>
<feature type="transmembrane region" description="Helical" evidence="6">
    <location>
        <begin position="50"/>
        <end position="71"/>
    </location>
</feature>
<evidence type="ECO:0000313" key="8">
    <source>
        <dbReference type="Proteomes" id="UP000188219"/>
    </source>
</evidence>
<evidence type="ECO:0000256" key="4">
    <source>
        <dbReference type="ARBA" id="ARBA00022989"/>
    </source>
</evidence>
<dbReference type="InterPro" id="IPR036259">
    <property type="entry name" value="MFS_trans_sf"/>
</dbReference>
<evidence type="ECO:0000313" key="7">
    <source>
        <dbReference type="EMBL" id="AQQ68281.1"/>
    </source>
</evidence>
<feature type="transmembrane region" description="Helical" evidence="6">
    <location>
        <begin position="183"/>
        <end position="204"/>
    </location>
</feature>
<reference evidence="7" key="1">
    <citation type="submission" date="2017-02" db="EMBL/GenBank/DDBJ databases">
        <title>Genome of Microbulbifer agarilyticus GP101.</title>
        <authorList>
            <person name="Jung J."/>
            <person name="Bae S.S."/>
            <person name="Baek K."/>
        </authorList>
    </citation>
    <scope>NUCLEOTIDE SEQUENCE [LARGE SCALE GENOMIC DNA]</scope>
    <source>
        <strain evidence="7">GP101</strain>
    </source>
</reference>
<dbReference type="OrthoDB" id="9787815at2"/>
<dbReference type="PANTHER" id="PTHR12778:SF10">
    <property type="entry name" value="MAJOR FACILITATOR SUPERFAMILY DOMAIN-CONTAINING PROTEIN 3"/>
    <property type="match status" value="1"/>
</dbReference>
<dbReference type="EMBL" id="CP019650">
    <property type="protein sequence ID" value="AQQ68281.1"/>
    <property type="molecule type" value="Genomic_DNA"/>
</dbReference>
<dbReference type="KEGG" id="maga:Mag101_11975"/>
<comment type="subcellular location">
    <subcellularLocation>
        <location evidence="1">Membrane</location>
        <topology evidence="1">Multi-pass membrane protein</topology>
    </subcellularLocation>
</comment>
<dbReference type="NCBIfam" id="TIGR00901">
    <property type="entry name" value="2A0125"/>
    <property type="match status" value="1"/>
</dbReference>
<evidence type="ECO:0000256" key="1">
    <source>
        <dbReference type="ARBA" id="ARBA00004141"/>
    </source>
</evidence>
<organism evidence="7 8">
    <name type="scientific">Microbulbifer agarilyticus</name>
    <dbReference type="NCBI Taxonomy" id="260552"/>
    <lineage>
        <taxon>Bacteria</taxon>
        <taxon>Pseudomonadati</taxon>
        <taxon>Pseudomonadota</taxon>
        <taxon>Gammaproteobacteria</taxon>
        <taxon>Cellvibrionales</taxon>
        <taxon>Microbulbiferaceae</taxon>
        <taxon>Microbulbifer</taxon>
    </lineage>
</organism>
<accession>A0A1Q2M6H6</accession>
<feature type="transmembrane region" description="Helical" evidence="6">
    <location>
        <begin position="414"/>
        <end position="437"/>
    </location>
</feature>
<evidence type="ECO:0000256" key="3">
    <source>
        <dbReference type="ARBA" id="ARBA00022692"/>
    </source>
</evidence>
<dbReference type="GO" id="GO:0022857">
    <property type="term" value="F:transmembrane transporter activity"/>
    <property type="evidence" value="ECO:0007669"/>
    <property type="project" value="InterPro"/>
</dbReference>
<dbReference type="Pfam" id="PF07690">
    <property type="entry name" value="MFS_1"/>
    <property type="match status" value="1"/>
</dbReference>
<proteinExistence type="predicted"/>
<feature type="transmembrane region" description="Helical" evidence="6">
    <location>
        <begin position="92"/>
        <end position="111"/>
    </location>
</feature>
<evidence type="ECO:0000256" key="5">
    <source>
        <dbReference type="ARBA" id="ARBA00023136"/>
    </source>
</evidence>
<keyword evidence="2" id="KW-0813">Transport</keyword>
<dbReference type="RefSeq" id="WP_077405243.1">
    <property type="nucleotide sequence ID" value="NZ_CP019650.1"/>
</dbReference>
<dbReference type="InterPro" id="IPR011701">
    <property type="entry name" value="MFS"/>
</dbReference>
<gene>
    <name evidence="7" type="ORF">Mag101_11975</name>
</gene>
<feature type="transmembrane region" description="Helical" evidence="6">
    <location>
        <begin position="387"/>
        <end position="408"/>
    </location>
</feature>
<sequence>MQESKMTWGQALRVYLKPKVLAMFFLGFSAGLPFLLVFSTLAAWLTDYGVSRTTIGFFGLVGLTYSIKFAWAPVIDHLRIPFFNGLLGKRRSWLLLSQLGIALCLFFLANLNPQLALTKIALIAVAVAFCAASQDVVIDAFRIESASEELQGAMAANYVFGYRVALLVAGGGALYIADIADWSTSYLSMAGLMGVGIITTLIVAEPDHTKAAELAKPFERAWIERIWGSGEHSGLKEWFVKAVICPVIDFFKRNGRFALILLLLIGIYRISDLAMGVMANPFYLDLGFSKTDIFQIVKVFGFFFSILGAYLGGLLVVHYGIMRPLILGAVMVAATNLLFAHMAQIGPDKNWLAILISADNVSAGISNTVFIAYLSSLVNQEYTATQYALFSSLMTLPGKFISGFSGIVVDSMGYSVFFTYAAILGIPAVLLAVYVWWRDNRKAEVDTPTTS</sequence>
<dbReference type="AlphaFoldDB" id="A0A1Q2M6H6"/>
<feature type="transmembrane region" description="Helical" evidence="6">
    <location>
        <begin position="20"/>
        <end position="44"/>
    </location>
</feature>
<dbReference type="GO" id="GO:0016020">
    <property type="term" value="C:membrane"/>
    <property type="evidence" value="ECO:0007669"/>
    <property type="project" value="UniProtKB-SubCell"/>
</dbReference>
<evidence type="ECO:0000256" key="6">
    <source>
        <dbReference type="SAM" id="Phobius"/>
    </source>
</evidence>
<dbReference type="Proteomes" id="UP000188219">
    <property type="component" value="Chromosome"/>
</dbReference>
<feature type="transmembrane region" description="Helical" evidence="6">
    <location>
        <begin position="351"/>
        <end position="375"/>
    </location>
</feature>
<protein>
    <submittedName>
        <fullName evidence="7">AmpG family muropeptide MFS transporter</fullName>
    </submittedName>
</protein>
<dbReference type="PANTHER" id="PTHR12778">
    <property type="entry name" value="SOLUTE CARRIER FAMILY 33 ACETYL-COA TRANSPORTER -RELATED"/>
    <property type="match status" value="1"/>
</dbReference>